<comment type="caution">
    <text evidence="1">The sequence shown here is derived from an EMBL/GenBank/DDBJ whole genome shotgun (WGS) entry which is preliminary data.</text>
</comment>
<gene>
    <name evidence="1" type="ORF">LCGC14_1326640</name>
</gene>
<name>A0A0F9KIF8_9ZZZZ</name>
<accession>A0A0F9KIF8</accession>
<dbReference type="AlphaFoldDB" id="A0A0F9KIF8"/>
<organism evidence="1">
    <name type="scientific">marine sediment metagenome</name>
    <dbReference type="NCBI Taxonomy" id="412755"/>
    <lineage>
        <taxon>unclassified sequences</taxon>
        <taxon>metagenomes</taxon>
        <taxon>ecological metagenomes</taxon>
    </lineage>
</organism>
<proteinExistence type="predicted"/>
<evidence type="ECO:0000313" key="1">
    <source>
        <dbReference type="EMBL" id="KKM81753.1"/>
    </source>
</evidence>
<sequence>MKDADDVLRDMVDKGEGRIGIREVLQCIMGQFGGPLGFSEKLFLDFEASKPGSANRIRIESDILRALQAFGEPDDDDDDIGALAAEAKQLMQEAQGDDADA</sequence>
<protein>
    <submittedName>
        <fullName evidence="1">Uncharacterized protein</fullName>
    </submittedName>
</protein>
<reference evidence="1" key="1">
    <citation type="journal article" date="2015" name="Nature">
        <title>Complex archaea that bridge the gap between prokaryotes and eukaryotes.</title>
        <authorList>
            <person name="Spang A."/>
            <person name="Saw J.H."/>
            <person name="Jorgensen S.L."/>
            <person name="Zaremba-Niedzwiedzka K."/>
            <person name="Martijn J."/>
            <person name="Lind A.E."/>
            <person name="van Eijk R."/>
            <person name="Schleper C."/>
            <person name="Guy L."/>
            <person name="Ettema T.J."/>
        </authorList>
    </citation>
    <scope>NUCLEOTIDE SEQUENCE</scope>
</reference>
<dbReference type="EMBL" id="LAZR01007970">
    <property type="protein sequence ID" value="KKM81753.1"/>
    <property type="molecule type" value="Genomic_DNA"/>
</dbReference>